<feature type="signal peptide" evidence="2">
    <location>
        <begin position="1"/>
        <end position="16"/>
    </location>
</feature>
<evidence type="ECO:0000256" key="2">
    <source>
        <dbReference type="SAM" id="SignalP"/>
    </source>
</evidence>
<accession>A0A9P4GFK4</accession>
<proteinExistence type="predicted"/>
<comment type="caution">
    <text evidence="4">The sequence shown here is derived from an EMBL/GenBank/DDBJ whole genome shotgun (WGS) entry which is preliminary data.</text>
</comment>
<evidence type="ECO:0000313" key="4">
    <source>
        <dbReference type="EMBL" id="KAF1844561.1"/>
    </source>
</evidence>
<organism evidence="4 5">
    <name type="scientific">Cucurbitaria berberidis CBS 394.84</name>
    <dbReference type="NCBI Taxonomy" id="1168544"/>
    <lineage>
        <taxon>Eukaryota</taxon>
        <taxon>Fungi</taxon>
        <taxon>Dikarya</taxon>
        <taxon>Ascomycota</taxon>
        <taxon>Pezizomycotina</taxon>
        <taxon>Dothideomycetes</taxon>
        <taxon>Pleosporomycetidae</taxon>
        <taxon>Pleosporales</taxon>
        <taxon>Pleosporineae</taxon>
        <taxon>Cucurbitariaceae</taxon>
        <taxon>Cucurbitaria</taxon>
    </lineage>
</organism>
<dbReference type="InterPro" id="IPR035940">
    <property type="entry name" value="CAP_sf"/>
</dbReference>
<evidence type="ECO:0000313" key="5">
    <source>
        <dbReference type="Proteomes" id="UP000800039"/>
    </source>
</evidence>
<feature type="chain" id="PRO_5040197585" description="SCP domain-containing protein" evidence="2">
    <location>
        <begin position="17"/>
        <end position="267"/>
    </location>
</feature>
<feature type="compositionally biased region" description="Low complexity" evidence="1">
    <location>
        <begin position="115"/>
        <end position="127"/>
    </location>
</feature>
<feature type="domain" description="SCP" evidence="3">
    <location>
        <begin position="150"/>
        <end position="256"/>
    </location>
</feature>
<dbReference type="Proteomes" id="UP000800039">
    <property type="component" value="Unassembled WGS sequence"/>
</dbReference>
<reference evidence="4" key="1">
    <citation type="submission" date="2020-01" db="EMBL/GenBank/DDBJ databases">
        <authorList>
            <consortium name="DOE Joint Genome Institute"/>
            <person name="Haridas S."/>
            <person name="Albert R."/>
            <person name="Binder M."/>
            <person name="Bloem J."/>
            <person name="Labutti K."/>
            <person name="Salamov A."/>
            <person name="Andreopoulos B."/>
            <person name="Baker S.E."/>
            <person name="Barry K."/>
            <person name="Bills G."/>
            <person name="Bluhm B.H."/>
            <person name="Cannon C."/>
            <person name="Castanera R."/>
            <person name="Culley D.E."/>
            <person name="Daum C."/>
            <person name="Ezra D."/>
            <person name="Gonzalez J.B."/>
            <person name="Henrissat B."/>
            <person name="Kuo A."/>
            <person name="Liang C."/>
            <person name="Lipzen A."/>
            <person name="Lutzoni F."/>
            <person name="Magnuson J."/>
            <person name="Mondo S."/>
            <person name="Nolan M."/>
            <person name="Ohm R."/>
            <person name="Pangilinan J."/>
            <person name="Park H.-J."/>
            <person name="Ramirez L."/>
            <person name="Alfaro M."/>
            <person name="Sun H."/>
            <person name="Tritt A."/>
            <person name="Yoshinaga Y."/>
            <person name="Zwiers L.-H."/>
            <person name="Turgeon B.G."/>
            <person name="Goodwin S.B."/>
            <person name="Spatafora J.W."/>
            <person name="Crous P.W."/>
            <person name="Grigoriev I.V."/>
        </authorList>
    </citation>
    <scope>NUCLEOTIDE SEQUENCE</scope>
    <source>
        <strain evidence="4">CBS 394.84</strain>
    </source>
</reference>
<protein>
    <recommendedName>
        <fullName evidence="3">SCP domain-containing protein</fullName>
    </recommendedName>
</protein>
<dbReference type="SUPFAM" id="SSF55797">
    <property type="entry name" value="PR-1-like"/>
    <property type="match status" value="1"/>
</dbReference>
<dbReference type="EMBL" id="ML976616">
    <property type="protein sequence ID" value="KAF1844561.1"/>
    <property type="molecule type" value="Genomic_DNA"/>
</dbReference>
<dbReference type="GeneID" id="63850444"/>
<evidence type="ECO:0000259" key="3">
    <source>
        <dbReference type="Pfam" id="PF00188"/>
    </source>
</evidence>
<keyword evidence="2" id="KW-0732">Signal</keyword>
<name>A0A9P4GFK4_9PLEO</name>
<feature type="region of interest" description="Disordered" evidence="1">
    <location>
        <begin position="79"/>
        <end position="146"/>
    </location>
</feature>
<dbReference type="Pfam" id="PF00188">
    <property type="entry name" value="CAP"/>
    <property type="match status" value="1"/>
</dbReference>
<evidence type="ECO:0000256" key="1">
    <source>
        <dbReference type="SAM" id="MobiDB-lite"/>
    </source>
</evidence>
<keyword evidence="5" id="KW-1185">Reference proteome</keyword>
<dbReference type="InterPro" id="IPR014044">
    <property type="entry name" value="CAP_dom"/>
</dbReference>
<gene>
    <name evidence="4" type="ORF">K460DRAFT_365507</name>
</gene>
<dbReference type="RefSeq" id="XP_040787124.1">
    <property type="nucleotide sequence ID" value="XM_040933193.1"/>
</dbReference>
<dbReference type="OrthoDB" id="5350391at2759"/>
<dbReference type="AlphaFoldDB" id="A0A9P4GFK4"/>
<feature type="compositionally biased region" description="Pro residues" evidence="1">
    <location>
        <begin position="105"/>
        <end position="114"/>
    </location>
</feature>
<sequence>MRTSFALAALAGSALAAPHVHRHQKKAAEYVNDVHVVVETQLATVYVTEGYEEAEPTPAPEPVYDAPVVTTIVYEEPAPEPTTYEAAPPAPPAPTSVKYEAPSSKAPPPAPPAPTTTQAPAPTYEAPAPAPTPTKPATPVGDDQGCKGVIDSWRAKLGLKPLEYDEKLRANARDVVKSGNGQMVHKLNPGTFGQVLAPGKADEFEHVFVGGWLCEIPTLPGLDGVCAKQSQGWSYEGQTGHADILTSTNYSKIGCEIDAGIWCCDLA</sequence>